<reference evidence="2" key="1">
    <citation type="submission" date="2020-05" db="UniProtKB">
        <authorList>
            <consortium name="EnsemblMetazoa"/>
        </authorList>
    </citation>
    <scope>IDENTIFICATION</scope>
    <source>
        <strain evidence="2">Jacobina</strain>
    </source>
</reference>
<dbReference type="EMBL" id="AJWK01029293">
    <property type="status" value="NOT_ANNOTATED_CDS"/>
    <property type="molecule type" value="Genomic_DNA"/>
</dbReference>
<evidence type="ECO:0000313" key="3">
    <source>
        <dbReference type="Proteomes" id="UP000092461"/>
    </source>
</evidence>
<evidence type="ECO:0000313" key="2">
    <source>
        <dbReference type="EnsemblMetazoa" id="LLOJ008636-PA"/>
    </source>
</evidence>
<dbReference type="PANTHER" id="PTHR13520">
    <property type="entry name" value="RAD50-INTERACTING PROTEIN 1 RINT-1"/>
    <property type="match status" value="1"/>
</dbReference>
<dbReference type="EnsemblMetazoa" id="LLOJ008636-RA">
    <property type="protein sequence ID" value="LLOJ008636-PA"/>
    <property type="gene ID" value="LLOJ008636"/>
</dbReference>
<evidence type="ECO:0000256" key="1">
    <source>
        <dbReference type="SAM" id="Coils"/>
    </source>
</evidence>
<dbReference type="AlphaFoldDB" id="A0A1B0CUK1"/>
<dbReference type="EMBL" id="AJWK01029292">
    <property type="status" value="NOT_ANNOTATED_CDS"/>
    <property type="molecule type" value="Genomic_DNA"/>
</dbReference>
<protein>
    <submittedName>
        <fullName evidence="2">Uncharacterized protein</fullName>
    </submittedName>
</protein>
<dbReference type="Gene3D" id="1.20.58.1420">
    <property type="entry name" value="Dsl1p vesicle tethering complex, Tip20p subunit, domain B"/>
    <property type="match status" value="1"/>
</dbReference>
<dbReference type="GO" id="GO:0060628">
    <property type="term" value="P:regulation of ER to Golgi vesicle-mediated transport"/>
    <property type="evidence" value="ECO:0007669"/>
    <property type="project" value="TreeGrafter"/>
</dbReference>
<dbReference type="EMBL" id="AJWK01029294">
    <property type="status" value="NOT_ANNOTATED_CDS"/>
    <property type="molecule type" value="Genomic_DNA"/>
</dbReference>
<dbReference type="GO" id="GO:0006890">
    <property type="term" value="P:retrograde vesicle-mediated transport, Golgi to endoplasmic reticulum"/>
    <property type="evidence" value="ECO:0007669"/>
    <property type="project" value="InterPro"/>
</dbReference>
<sequence length="454" mass="52073">MKTAEERIIERINKEIGSDIKNLHKSRFLVKEYEESLQNIRAKISLENPSVNSVIKAAICNAQDASERLERQTEKVDAFAESLNEKLDFRTSIVAGIEDSLEKIGGLEHLIEYFKILRDIQEISQELKASVGGRDEGKIVGFYLALCGERESSNSVIGRLQHVEAPHLKTYANQTASYWHDILLDKFSKDFEGLLKTIRWPYLGHASEVLNPSKDAMNKLGILAEYLFLIKPPGDPSSEHVVLSPGVTCPPISHPTELLIKPFRQRFQFHFTGTKQTNRLDKPEWYLTQIINWAKDNHLFVGENFQVSASRAGLADFNVRLEFVRGLVQLAMEKLCEEIEQIAQDEHLFAHLLDEVLSFEQDIKETFNYPNAFPSAITVLTQAQYIVKWLNIERGFTTNKMDAIMTGDSPWEFIEPSNFEELKIPKCVDQFLHLLDAIRERYRNLSQPGHHYNK</sequence>
<dbReference type="PANTHER" id="PTHR13520:SF0">
    <property type="entry name" value="RAD50-INTERACTING PROTEIN 1"/>
    <property type="match status" value="1"/>
</dbReference>
<dbReference type="VEuPathDB" id="VectorBase:LLONM1_010250"/>
<accession>A0A1B0CUK1</accession>
<feature type="coiled-coil region" evidence="1">
    <location>
        <begin position="55"/>
        <end position="82"/>
    </location>
</feature>
<dbReference type="GO" id="GO:0070939">
    <property type="term" value="C:Dsl1/NZR complex"/>
    <property type="evidence" value="ECO:0007669"/>
    <property type="project" value="InterPro"/>
</dbReference>
<dbReference type="GO" id="GO:0006888">
    <property type="term" value="P:endoplasmic reticulum to Golgi vesicle-mediated transport"/>
    <property type="evidence" value="ECO:0007669"/>
    <property type="project" value="InterPro"/>
</dbReference>
<proteinExistence type="predicted"/>
<dbReference type="Pfam" id="PF04437">
    <property type="entry name" value="RINT1_TIP1"/>
    <property type="match status" value="1"/>
</dbReference>
<keyword evidence="3" id="KW-1185">Reference proteome</keyword>
<keyword evidence="1" id="KW-0175">Coiled coil</keyword>
<dbReference type="Proteomes" id="UP000092461">
    <property type="component" value="Unassembled WGS sequence"/>
</dbReference>
<dbReference type="PROSITE" id="PS51386">
    <property type="entry name" value="RINT1_TIP20"/>
    <property type="match status" value="1"/>
</dbReference>
<dbReference type="InterPro" id="IPR042042">
    <property type="entry name" value="Tip20p_domB"/>
</dbReference>
<name>A0A1B0CUK1_LUTLO</name>
<dbReference type="InterPro" id="IPR007528">
    <property type="entry name" value="RINT1_Tip20"/>
</dbReference>
<dbReference type="VEuPathDB" id="VectorBase:LLOJ008636"/>
<organism evidence="2 3">
    <name type="scientific">Lutzomyia longipalpis</name>
    <name type="common">Sand fly</name>
    <dbReference type="NCBI Taxonomy" id="7200"/>
    <lineage>
        <taxon>Eukaryota</taxon>
        <taxon>Metazoa</taxon>
        <taxon>Ecdysozoa</taxon>
        <taxon>Arthropoda</taxon>
        <taxon>Hexapoda</taxon>
        <taxon>Insecta</taxon>
        <taxon>Pterygota</taxon>
        <taxon>Neoptera</taxon>
        <taxon>Endopterygota</taxon>
        <taxon>Diptera</taxon>
        <taxon>Nematocera</taxon>
        <taxon>Psychodoidea</taxon>
        <taxon>Psychodidae</taxon>
        <taxon>Lutzomyia</taxon>
        <taxon>Lutzomyia</taxon>
    </lineage>
</organism>